<dbReference type="EMBL" id="FOES01000004">
    <property type="protein sequence ID" value="SEP94573.1"/>
    <property type="molecule type" value="Genomic_DNA"/>
</dbReference>
<dbReference type="STRING" id="571933.SAMN05216362_104145"/>
<accession>A0A1H9C191</accession>
<dbReference type="Proteomes" id="UP000199427">
    <property type="component" value="Unassembled WGS sequence"/>
</dbReference>
<keyword evidence="2" id="KW-1185">Reference proteome</keyword>
<gene>
    <name evidence="1" type="ORF">SAMN05216362_104145</name>
</gene>
<evidence type="ECO:0000313" key="2">
    <source>
        <dbReference type="Proteomes" id="UP000199427"/>
    </source>
</evidence>
<proteinExistence type="predicted"/>
<reference evidence="1 2" key="1">
    <citation type="submission" date="2016-10" db="EMBL/GenBank/DDBJ databases">
        <authorList>
            <person name="de Groot N.N."/>
        </authorList>
    </citation>
    <scope>NUCLEOTIDE SEQUENCE [LARGE SCALE GENOMIC DNA]</scope>
    <source>
        <strain evidence="1 2">DSM 21633</strain>
    </source>
</reference>
<evidence type="ECO:0000313" key="1">
    <source>
        <dbReference type="EMBL" id="SEP94573.1"/>
    </source>
</evidence>
<sequence length="81" mass="8891">MGLVVVEICDGNLISQINLEEILEKEYPEVAVIENSCLSFCGLCAVRPYALVNGKRIFGKNTEGAVAKIKKAIEEELAVFF</sequence>
<dbReference type="AlphaFoldDB" id="A0A1H9C191"/>
<protein>
    <submittedName>
        <fullName evidence="1">Uncharacterized protein YuzB, UPF0349 family</fullName>
    </submittedName>
</protein>
<dbReference type="InterPro" id="IPR009910">
    <property type="entry name" value="DUF1450"/>
</dbReference>
<name>A0A1H9C191_9BACI</name>
<dbReference type="RefSeq" id="WP_091772728.1">
    <property type="nucleotide sequence ID" value="NZ_FOES01000004.1"/>
</dbReference>
<dbReference type="OrthoDB" id="1684419at2"/>
<dbReference type="Pfam" id="PF07293">
    <property type="entry name" value="DUF1450"/>
    <property type="match status" value="1"/>
</dbReference>
<organism evidence="1 2">
    <name type="scientific">Piscibacillus halophilus</name>
    <dbReference type="NCBI Taxonomy" id="571933"/>
    <lineage>
        <taxon>Bacteria</taxon>
        <taxon>Bacillati</taxon>
        <taxon>Bacillota</taxon>
        <taxon>Bacilli</taxon>
        <taxon>Bacillales</taxon>
        <taxon>Bacillaceae</taxon>
        <taxon>Piscibacillus</taxon>
    </lineage>
</organism>